<protein>
    <submittedName>
        <fullName evidence="3">Uncharacterized protein LOC113464391 isoform X1</fullName>
    </submittedName>
</protein>
<gene>
    <name evidence="3" type="primary">LOC113464391</name>
</gene>
<evidence type="ECO:0000256" key="1">
    <source>
        <dbReference type="SAM" id="MobiDB-lite"/>
    </source>
</evidence>
<organism evidence="2 3">
    <name type="scientific">Ceratina calcarata</name>
    <dbReference type="NCBI Taxonomy" id="156304"/>
    <lineage>
        <taxon>Eukaryota</taxon>
        <taxon>Metazoa</taxon>
        <taxon>Ecdysozoa</taxon>
        <taxon>Arthropoda</taxon>
        <taxon>Hexapoda</taxon>
        <taxon>Insecta</taxon>
        <taxon>Pterygota</taxon>
        <taxon>Neoptera</taxon>
        <taxon>Endopterygota</taxon>
        <taxon>Hymenoptera</taxon>
        <taxon>Apocrita</taxon>
        <taxon>Aculeata</taxon>
        <taxon>Apoidea</taxon>
        <taxon>Anthophila</taxon>
        <taxon>Apidae</taxon>
        <taxon>Ceratina</taxon>
        <taxon>Zadontomerus</taxon>
    </lineage>
</organism>
<reference evidence="3" key="1">
    <citation type="submission" date="2025-08" db="UniProtKB">
        <authorList>
            <consortium name="RefSeq"/>
        </authorList>
    </citation>
    <scope>IDENTIFICATION</scope>
    <source>
        <tissue evidence="3">Whole body</tissue>
    </source>
</reference>
<keyword evidence="2" id="KW-1185">Reference proteome</keyword>
<dbReference type="RefSeq" id="XP_026669678.1">
    <property type="nucleotide sequence ID" value="XM_026813877.1"/>
</dbReference>
<feature type="region of interest" description="Disordered" evidence="1">
    <location>
        <begin position="1"/>
        <end position="36"/>
    </location>
</feature>
<sequence>MRAERFASHTEDIRTSGIRKLLPNNKNKWSKQSRGRTWSSPAKCFRENAKYSSGCCWQGFTKRLAGGKDRQDDPLTVTHLPRSRCTCGWGMEMGRSHVDGSRIANPMTEDCGRETRVS</sequence>
<name>A0AAJ7S2E7_9HYME</name>
<dbReference type="GeneID" id="113464391"/>
<accession>A0AAJ7S2E7</accession>
<dbReference type="AlphaFoldDB" id="A0AAJ7S2E7"/>
<dbReference type="KEGG" id="ccal:113464391"/>
<feature type="region of interest" description="Disordered" evidence="1">
    <location>
        <begin position="98"/>
        <end position="118"/>
    </location>
</feature>
<feature type="compositionally biased region" description="Basic and acidic residues" evidence="1">
    <location>
        <begin position="1"/>
        <end position="14"/>
    </location>
</feature>
<evidence type="ECO:0000313" key="3">
    <source>
        <dbReference type="RefSeq" id="XP_026669678.1"/>
    </source>
</evidence>
<dbReference type="Proteomes" id="UP000694925">
    <property type="component" value="Unplaced"/>
</dbReference>
<evidence type="ECO:0000313" key="2">
    <source>
        <dbReference type="Proteomes" id="UP000694925"/>
    </source>
</evidence>
<proteinExistence type="predicted"/>